<dbReference type="PANTHER" id="PTHR10067:SF13">
    <property type="entry name" value="PHOSPHATIDYLSERINE DECARBOXYLASE"/>
    <property type="match status" value="1"/>
</dbReference>
<evidence type="ECO:0000313" key="4">
    <source>
        <dbReference type="Proteomes" id="UP000053831"/>
    </source>
</evidence>
<keyword evidence="2" id="KW-0456">Lyase</keyword>
<organism evidence="3 4">
    <name type="scientific">Escovopsis weberi</name>
    <dbReference type="NCBI Taxonomy" id="150374"/>
    <lineage>
        <taxon>Eukaryota</taxon>
        <taxon>Fungi</taxon>
        <taxon>Dikarya</taxon>
        <taxon>Ascomycota</taxon>
        <taxon>Pezizomycotina</taxon>
        <taxon>Sordariomycetes</taxon>
        <taxon>Hypocreomycetidae</taxon>
        <taxon>Hypocreales</taxon>
        <taxon>Hypocreaceae</taxon>
        <taxon>Escovopsis</taxon>
    </lineage>
</organism>
<dbReference type="Pfam" id="PF02666">
    <property type="entry name" value="PS_Dcarbxylase"/>
    <property type="match status" value="1"/>
</dbReference>
<evidence type="ECO:0000256" key="1">
    <source>
        <dbReference type="ARBA" id="ARBA00022793"/>
    </source>
</evidence>
<name>A0A0M8N5F9_ESCWE</name>
<protein>
    <submittedName>
        <fullName evidence="3">Phosphatidylserine decarboxylase proenzyme 3</fullName>
    </submittedName>
</protein>
<comment type="caution">
    <text evidence="3">The sequence shown here is derived from an EMBL/GenBank/DDBJ whole genome shotgun (WGS) entry which is preliminary data.</text>
</comment>
<dbReference type="PANTHER" id="PTHR10067">
    <property type="entry name" value="PHOSPHATIDYLSERINE DECARBOXYLASE"/>
    <property type="match status" value="1"/>
</dbReference>
<sequence length="423" mass="46922">MEIAVAPIEEKTPAIFAAEKGESDCEDTGCSPITHQPWKPLDEIHYHPIILLFINQINISDLEKAVASAFKQIPDVMKRFGIRNALGFLRHANDVLSWVPTEDLEAKNIYEVLILFTFVLNQPPLKDLQTPVHPSQVGKPLTWLSNWMVVYTQLIGLFMDTPDSLTEQSLRAFMDHPLLNMEEVEVPEGGWRTFNEFFARRLKPGSRPLAGPDDDRTIVYPADCLLSKSLDEACIAQVDGQGLVHIKAIPWTIESLLQDCRYRDSFNGGVWMHAFLNTFNYHRQHAPVSGRVLEAKVIPGAVSLQASARGGVLGLTCEMDPDNYTAFQFLQARGCIVIENPVVGKVAILPVGMTQVSSVRLRVKAGDVVEKGQEISYFQFGGSDIVCVFERRAGLRLDDFVTSAEGSFSKVNSVLAIAPAPSE</sequence>
<dbReference type="AlphaFoldDB" id="A0A0M8N5F9"/>
<evidence type="ECO:0000313" key="3">
    <source>
        <dbReference type="EMBL" id="KOS20271.1"/>
    </source>
</evidence>
<reference evidence="3 4" key="1">
    <citation type="submission" date="2015-07" db="EMBL/GenBank/DDBJ databases">
        <title>The genome of the fungus Escovopsis weberi, a specialized disease agent of ant agriculture.</title>
        <authorList>
            <person name="de Man T.J."/>
            <person name="Stajich J.E."/>
            <person name="Kubicek C.P."/>
            <person name="Chenthamara K."/>
            <person name="Atanasova L."/>
            <person name="Druzhinina I.S."/>
            <person name="Birnbaum S."/>
            <person name="Barribeau S.M."/>
            <person name="Teiling C."/>
            <person name="Suen G."/>
            <person name="Currie C."/>
            <person name="Gerardo N.M."/>
        </authorList>
    </citation>
    <scope>NUCLEOTIDE SEQUENCE [LARGE SCALE GENOMIC DNA]</scope>
</reference>
<dbReference type="Proteomes" id="UP000053831">
    <property type="component" value="Unassembled WGS sequence"/>
</dbReference>
<evidence type="ECO:0000256" key="2">
    <source>
        <dbReference type="ARBA" id="ARBA00023239"/>
    </source>
</evidence>
<keyword evidence="4" id="KW-1185">Reference proteome</keyword>
<dbReference type="OrthoDB" id="5973539at2759"/>
<dbReference type="InterPro" id="IPR003817">
    <property type="entry name" value="PS_Dcarbxylase"/>
</dbReference>
<dbReference type="EMBL" id="LGSR01000018">
    <property type="protein sequence ID" value="KOS20271.1"/>
    <property type="molecule type" value="Genomic_DNA"/>
</dbReference>
<gene>
    <name evidence="3" type="ORF">ESCO_006332</name>
</gene>
<accession>A0A0M8N5F9</accession>
<keyword evidence="1" id="KW-0210">Decarboxylase</keyword>
<dbReference type="GO" id="GO:0004609">
    <property type="term" value="F:phosphatidylserine decarboxylase activity"/>
    <property type="evidence" value="ECO:0007669"/>
    <property type="project" value="InterPro"/>
</dbReference>
<dbReference type="STRING" id="150374.A0A0M8N5F9"/>
<dbReference type="GO" id="GO:0008654">
    <property type="term" value="P:phospholipid biosynthetic process"/>
    <property type="evidence" value="ECO:0007669"/>
    <property type="project" value="InterPro"/>
</dbReference>
<proteinExistence type="predicted"/>